<comment type="subcellular location">
    <subcellularLocation>
        <location evidence="5">Cell membrane</location>
        <topology evidence="5">Multi-pass membrane protein</topology>
    </subcellularLocation>
</comment>
<feature type="transmembrane region" description="Helical" evidence="5">
    <location>
        <begin position="77"/>
        <end position="98"/>
    </location>
</feature>
<evidence type="ECO:0000256" key="5">
    <source>
        <dbReference type="HAMAP-Rule" id="MF_01572"/>
    </source>
</evidence>
<sequence length="187" mass="20021">MEKGLSIKTIVAIGIGSAVFVILGRFLSIPTGIPNTNIETAYAFLALMAIIFGPIAGLLIGLIGHILKDAIFYGSPWWSWVITSAFVGLFIGIGVRLFKNSIQIESGIFGTKQIILFNAIQAIVQALAWFFIAPSLDVLIHAEPVNKAYTQGAIAGISNIVTVGIIGTILIVSYAKTRSKSDSLRKE</sequence>
<dbReference type="Pfam" id="PF07155">
    <property type="entry name" value="ECF-ribofla_trS"/>
    <property type="match status" value="1"/>
</dbReference>
<keyword evidence="7" id="KW-1185">Reference proteome</keyword>
<evidence type="ECO:0000313" key="6">
    <source>
        <dbReference type="EMBL" id="MED4402002.1"/>
    </source>
</evidence>
<keyword evidence="4 5" id="KW-0472">Membrane</keyword>
<keyword evidence="2 5" id="KW-0812">Transmembrane</keyword>
<comment type="caution">
    <text evidence="6">The sequence shown here is derived from an EMBL/GenBank/DDBJ whole genome shotgun (WGS) entry which is preliminary data.</text>
</comment>
<dbReference type="NCBIfam" id="NF010182">
    <property type="entry name" value="PRK13661.1"/>
    <property type="match status" value="1"/>
</dbReference>
<dbReference type="PANTHER" id="PTHR37815">
    <property type="entry name" value="UPF0397 PROTEIN BC_2624-RELATED"/>
    <property type="match status" value="1"/>
</dbReference>
<gene>
    <name evidence="6" type="ORF">P9271_11800</name>
</gene>
<organism evidence="6 7">
    <name type="scientific">Metabacillus fastidiosus</name>
    <dbReference type="NCBI Taxonomy" id="1458"/>
    <lineage>
        <taxon>Bacteria</taxon>
        <taxon>Bacillati</taxon>
        <taxon>Bacillota</taxon>
        <taxon>Bacilli</taxon>
        <taxon>Bacillales</taxon>
        <taxon>Bacillaceae</taxon>
        <taxon>Metabacillus</taxon>
    </lineage>
</organism>
<dbReference type="InterPro" id="IPR022914">
    <property type="entry name" value="UPF0397"/>
</dbReference>
<reference evidence="6 7" key="1">
    <citation type="submission" date="2023-03" db="EMBL/GenBank/DDBJ databases">
        <title>Bacillus Genome Sequencing.</title>
        <authorList>
            <person name="Dunlap C."/>
        </authorList>
    </citation>
    <scope>NUCLEOTIDE SEQUENCE [LARGE SCALE GENOMIC DNA]</scope>
    <source>
        <strain evidence="6 7">NRS-1717</strain>
    </source>
</reference>
<dbReference type="PANTHER" id="PTHR37815:SF3">
    <property type="entry name" value="UPF0397 PROTEIN SPR0429"/>
    <property type="match status" value="1"/>
</dbReference>
<dbReference type="RefSeq" id="WP_328015284.1">
    <property type="nucleotide sequence ID" value="NZ_JARTFS010000008.1"/>
</dbReference>
<keyword evidence="1 5" id="KW-1003">Cell membrane</keyword>
<dbReference type="Proteomes" id="UP001342826">
    <property type="component" value="Unassembled WGS sequence"/>
</dbReference>
<evidence type="ECO:0000256" key="1">
    <source>
        <dbReference type="ARBA" id="ARBA00022475"/>
    </source>
</evidence>
<dbReference type="EMBL" id="JARTFS010000008">
    <property type="protein sequence ID" value="MED4402002.1"/>
    <property type="molecule type" value="Genomic_DNA"/>
</dbReference>
<dbReference type="InterPro" id="IPR009825">
    <property type="entry name" value="ECF_substrate-spec-like"/>
</dbReference>
<feature type="transmembrane region" description="Helical" evidence="5">
    <location>
        <begin position="114"/>
        <end position="132"/>
    </location>
</feature>
<feature type="transmembrane region" description="Helical" evidence="5">
    <location>
        <begin position="6"/>
        <end position="28"/>
    </location>
</feature>
<evidence type="ECO:0000256" key="4">
    <source>
        <dbReference type="ARBA" id="ARBA00023136"/>
    </source>
</evidence>
<protein>
    <recommendedName>
        <fullName evidence="5">UPF0397 protein P9271_11800</fullName>
    </recommendedName>
</protein>
<evidence type="ECO:0000256" key="2">
    <source>
        <dbReference type="ARBA" id="ARBA00022692"/>
    </source>
</evidence>
<dbReference type="HAMAP" id="MF_01572">
    <property type="entry name" value="UPF0397"/>
    <property type="match status" value="1"/>
</dbReference>
<evidence type="ECO:0000313" key="7">
    <source>
        <dbReference type="Proteomes" id="UP001342826"/>
    </source>
</evidence>
<feature type="transmembrane region" description="Helical" evidence="5">
    <location>
        <begin position="152"/>
        <end position="175"/>
    </location>
</feature>
<accession>A0ABU6P037</accession>
<evidence type="ECO:0000256" key="3">
    <source>
        <dbReference type="ARBA" id="ARBA00022989"/>
    </source>
</evidence>
<dbReference type="Gene3D" id="1.10.1760.20">
    <property type="match status" value="1"/>
</dbReference>
<name>A0ABU6P037_9BACI</name>
<comment type="similarity">
    <text evidence="5">Belongs to the UPF0397 family.</text>
</comment>
<feature type="transmembrane region" description="Helical" evidence="5">
    <location>
        <begin position="40"/>
        <end position="65"/>
    </location>
</feature>
<keyword evidence="3 5" id="KW-1133">Transmembrane helix</keyword>
<proteinExistence type="inferred from homology"/>